<dbReference type="AlphaFoldDB" id="A0A9P8HWT6"/>
<evidence type="ECO:0000256" key="3">
    <source>
        <dbReference type="ARBA" id="ARBA00022989"/>
    </source>
</evidence>
<protein>
    <submittedName>
        <fullName evidence="7">Uncharacterized protein</fullName>
    </submittedName>
</protein>
<dbReference type="OrthoDB" id="3363151at2759"/>
<evidence type="ECO:0000313" key="7">
    <source>
        <dbReference type="EMBL" id="KAH0534212.1"/>
    </source>
</evidence>
<dbReference type="GO" id="GO:0007096">
    <property type="term" value="P:regulation of exit from mitosis"/>
    <property type="evidence" value="ECO:0007669"/>
    <property type="project" value="TreeGrafter"/>
</dbReference>
<dbReference type="Proteomes" id="UP000698800">
    <property type="component" value="Unassembled WGS sequence"/>
</dbReference>
<dbReference type="PANTHER" id="PTHR28293">
    <property type="entry name" value="NUCLEAR RIM PROTEIN 1"/>
    <property type="match status" value="1"/>
</dbReference>
<evidence type="ECO:0000313" key="8">
    <source>
        <dbReference type="Proteomes" id="UP000698800"/>
    </source>
</evidence>
<reference evidence="7" key="1">
    <citation type="submission" date="2021-03" db="EMBL/GenBank/DDBJ databases">
        <title>Comparative genomics and phylogenomic investigation of the class Geoglossomycetes provide insights into ecological specialization and systematics.</title>
        <authorList>
            <person name="Melie T."/>
            <person name="Pirro S."/>
            <person name="Miller A.N."/>
            <person name="Quandt A."/>
        </authorList>
    </citation>
    <scope>NUCLEOTIDE SEQUENCE</scope>
    <source>
        <strain evidence="7">GBOQ0MN5Z8</strain>
    </source>
</reference>
<keyword evidence="2 6" id="KW-0812">Transmembrane</keyword>
<feature type="transmembrane region" description="Helical" evidence="6">
    <location>
        <begin position="192"/>
        <end position="211"/>
    </location>
</feature>
<feature type="compositionally biased region" description="Gly residues" evidence="5">
    <location>
        <begin position="415"/>
        <end position="430"/>
    </location>
</feature>
<evidence type="ECO:0000256" key="1">
    <source>
        <dbReference type="ARBA" id="ARBA00004127"/>
    </source>
</evidence>
<organism evidence="7 8">
    <name type="scientific">Glutinoglossum americanum</name>
    <dbReference type="NCBI Taxonomy" id="1670608"/>
    <lineage>
        <taxon>Eukaryota</taxon>
        <taxon>Fungi</taxon>
        <taxon>Dikarya</taxon>
        <taxon>Ascomycota</taxon>
        <taxon>Pezizomycotina</taxon>
        <taxon>Geoglossomycetes</taxon>
        <taxon>Geoglossales</taxon>
        <taxon>Geoglossaceae</taxon>
        <taxon>Glutinoglossum</taxon>
    </lineage>
</organism>
<name>A0A9P8HWT6_9PEZI</name>
<comment type="caution">
    <text evidence="7">The sequence shown here is derived from an EMBL/GenBank/DDBJ whole genome shotgun (WGS) entry which is preliminary data.</text>
</comment>
<keyword evidence="4 6" id="KW-0472">Membrane</keyword>
<proteinExistence type="predicted"/>
<evidence type="ECO:0000256" key="6">
    <source>
        <dbReference type="SAM" id="Phobius"/>
    </source>
</evidence>
<dbReference type="Pfam" id="PF10332">
    <property type="entry name" value="DUF2418"/>
    <property type="match status" value="1"/>
</dbReference>
<feature type="transmembrane region" description="Helical" evidence="6">
    <location>
        <begin position="223"/>
        <end position="243"/>
    </location>
</feature>
<gene>
    <name evidence="7" type="ORF">FGG08_007188</name>
</gene>
<feature type="transmembrane region" description="Helical" evidence="6">
    <location>
        <begin position="90"/>
        <end position="112"/>
    </location>
</feature>
<dbReference type="InterPro" id="IPR018819">
    <property type="entry name" value="Nur1/Mug154"/>
</dbReference>
<dbReference type="EMBL" id="JAGHQL010000258">
    <property type="protein sequence ID" value="KAH0534212.1"/>
    <property type="molecule type" value="Genomic_DNA"/>
</dbReference>
<dbReference type="GO" id="GO:0043007">
    <property type="term" value="P:maintenance of rDNA"/>
    <property type="evidence" value="ECO:0007669"/>
    <property type="project" value="TreeGrafter"/>
</dbReference>
<evidence type="ECO:0000256" key="2">
    <source>
        <dbReference type="ARBA" id="ARBA00022692"/>
    </source>
</evidence>
<feature type="compositionally biased region" description="Gly residues" evidence="5">
    <location>
        <begin position="368"/>
        <end position="381"/>
    </location>
</feature>
<dbReference type="GO" id="GO:0012505">
    <property type="term" value="C:endomembrane system"/>
    <property type="evidence" value="ECO:0007669"/>
    <property type="project" value="UniProtKB-SubCell"/>
</dbReference>
<feature type="compositionally biased region" description="Polar residues" evidence="5">
    <location>
        <begin position="333"/>
        <end position="342"/>
    </location>
</feature>
<keyword evidence="3 6" id="KW-1133">Transmembrane helix</keyword>
<sequence length="439" mass="47551">MPRLIRRESLSSRLKNYLNPLDFLLYLSEQVEGAEWEEYQRAVALPVGVGCNLLFLVARANTGAGGGWGEDDVFGDAGGEGGAGGGVGGWLGWLASFVVHFLTLVCLLNTLYTVHRKRRYRLFETSIDHPPHTPSAHRVRVDSSPLSSSPLRFFSTLLDPLISSSSAAADSRSHPSASRDVWEIAVWDPTALCLQLFCFFSPGHVLIYYLLLPPTATDPRPSTTILTAILFATLLTCQLLWLLRALSQQAKDHALIHKEVLHEYDAKFVHPRLNPTVRDVATQFNADERAPLGGRGDVQLYAPATVIKREFYTRPNPNYAQHTDPDFRPPRPSMSTASSFRPTTPFHARQAYAGTPIPQPQFRPATTAGGGGGGSGDGGSLGVYSHANSPLKKSASSGFLGKEREGSPVKRRGGGGRYSGVGVGVGGDITGGRRESGRF</sequence>
<feature type="region of interest" description="Disordered" evidence="5">
    <location>
        <begin position="313"/>
        <end position="439"/>
    </location>
</feature>
<evidence type="ECO:0000256" key="4">
    <source>
        <dbReference type="ARBA" id="ARBA00023136"/>
    </source>
</evidence>
<accession>A0A9P8HWT6</accession>
<keyword evidence="8" id="KW-1185">Reference proteome</keyword>
<dbReference type="PANTHER" id="PTHR28293:SF1">
    <property type="entry name" value="NUCLEAR RIM PROTEIN 1"/>
    <property type="match status" value="1"/>
</dbReference>
<evidence type="ECO:0000256" key="5">
    <source>
        <dbReference type="SAM" id="MobiDB-lite"/>
    </source>
</evidence>
<comment type="subcellular location">
    <subcellularLocation>
        <location evidence="1">Endomembrane system</location>
        <topology evidence="1">Multi-pass membrane protein</topology>
    </subcellularLocation>
</comment>